<keyword evidence="6" id="KW-0479">Metal-binding</keyword>
<organism evidence="10 11">
    <name type="scientific">Phytophthora megakarya</name>
    <dbReference type="NCBI Taxonomy" id="4795"/>
    <lineage>
        <taxon>Eukaryota</taxon>
        <taxon>Sar</taxon>
        <taxon>Stramenopiles</taxon>
        <taxon>Oomycota</taxon>
        <taxon>Peronosporomycetes</taxon>
        <taxon>Peronosporales</taxon>
        <taxon>Peronosporaceae</taxon>
        <taxon>Phytophthora</taxon>
    </lineage>
</organism>
<keyword evidence="6" id="KW-0862">Zinc</keyword>
<dbReference type="PROSITE" id="PS50175">
    <property type="entry name" value="ASP_PROT_RETROV"/>
    <property type="match status" value="1"/>
</dbReference>
<dbReference type="GO" id="GO:0006508">
    <property type="term" value="P:proteolysis"/>
    <property type="evidence" value="ECO:0007669"/>
    <property type="project" value="InterPro"/>
</dbReference>
<dbReference type="GO" id="GO:0004519">
    <property type="term" value="F:endonuclease activity"/>
    <property type="evidence" value="ECO:0007669"/>
    <property type="project" value="UniProtKB-KW"/>
</dbReference>
<dbReference type="InterPro" id="IPR001995">
    <property type="entry name" value="Peptidase_A2_cat"/>
</dbReference>
<dbReference type="Gene3D" id="3.10.10.10">
    <property type="entry name" value="HIV Type 1 Reverse Transcriptase, subunit A, domain 1"/>
    <property type="match status" value="1"/>
</dbReference>
<keyword evidence="11" id="KW-1185">Reference proteome</keyword>
<accession>A0A225WHJ8</accession>
<dbReference type="GO" id="GO:0003676">
    <property type="term" value="F:nucleic acid binding"/>
    <property type="evidence" value="ECO:0007669"/>
    <property type="project" value="InterPro"/>
</dbReference>
<dbReference type="OrthoDB" id="161383at2759"/>
<dbReference type="InterPro" id="IPR001969">
    <property type="entry name" value="Aspartic_peptidase_AS"/>
</dbReference>
<dbReference type="CDD" id="cd00303">
    <property type="entry name" value="retropepsin_like"/>
    <property type="match status" value="1"/>
</dbReference>
<feature type="domain" description="Peptidase A2" evidence="9">
    <location>
        <begin position="455"/>
        <end position="469"/>
    </location>
</feature>
<feature type="compositionally biased region" description="Polar residues" evidence="7">
    <location>
        <begin position="309"/>
        <end position="322"/>
    </location>
</feature>
<keyword evidence="3" id="KW-0540">Nuclease</keyword>
<keyword evidence="6" id="KW-0863">Zinc-finger</keyword>
<keyword evidence="1" id="KW-0808">Transferase</keyword>
<evidence type="ECO:0000256" key="4">
    <source>
        <dbReference type="ARBA" id="ARBA00022759"/>
    </source>
</evidence>
<keyword evidence="4" id="KW-0255">Endonuclease</keyword>
<dbReference type="Pfam" id="PF00098">
    <property type="entry name" value="zf-CCHC"/>
    <property type="match status" value="1"/>
</dbReference>
<dbReference type="InterPro" id="IPR050951">
    <property type="entry name" value="Retrovirus_Pol_polyprotein"/>
</dbReference>
<dbReference type="SUPFAM" id="SSF56672">
    <property type="entry name" value="DNA/RNA polymerases"/>
    <property type="match status" value="1"/>
</dbReference>
<evidence type="ECO:0000256" key="7">
    <source>
        <dbReference type="SAM" id="MobiDB-lite"/>
    </source>
</evidence>
<dbReference type="Gene3D" id="3.30.70.270">
    <property type="match status" value="2"/>
</dbReference>
<dbReference type="InterPro" id="IPR043128">
    <property type="entry name" value="Rev_trsase/Diguanyl_cyclase"/>
</dbReference>
<dbReference type="InterPro" id="IPR043502">
    <property type="entry name" value="DNA/RNA_pol_sf"/>
</dbReference>
<dbReference type="Gene3D" id="2.40.70.10">
    <property type="entry name" value="Acid Proteases"/>
    <property type="match status" value="1"/>
</dbReference>
<comment type="caution">
    <text evidence="10">The sequence shown here is derived from an EMBL/GenBank/DDBJ whole genome shotgun (WGS) entry which is preliminary data.</text>
</comment>
<name>A0A225WHJ8_9STRA</name>
<evidence type="ECO:0000259" key="8">
    <source>
        <dbReference type="PROSITE" id="PS50158"/>
    </source>
</evidence>
<feature type="domain" description="CCHC-type" evidence="8">
    <location>
        <begin position="348"/>
        <end position="362"/>
    </location>
</feature>
<dbReference type="Pfam" id="PF03732">
    <property type="entry name" value="Retrotrans_gag"/>
    <property type="match status" value="1"/>
</dbReference>
<evidence type="ECO:0000259" key="9">
    <source>
        <dbReference type="PROSITE" id="PS50175"/>
    </source>
</evidence>
<dbReference type="InterPro" id="IPR001878">
    <property type="entry name" value="Znf_CCHC"/>
</dbReference>
<dbReference type="CDD" id="cd01647">
    <property type="entry name" value="RT_LTR"/>
    <property type="match status" value="1"/>
</dbReference>
<dbReference type="PROSITE" id="PS50158">
    <property type="entry name" value="ZF_CCHC"/>
    <property type="match status" value="1"/>
</dbReference>
<dbReference type="SMART" id="SM00343">
    <property type="entry name" value="ZnF_C2HC"/>
    <property type="match status" value="1"/>
</dbReference>
<evidence type="ECO:0000256" key="3">
    <source>
        <dbReference type="ARBA" id="ARBA00022722"/>
    </source>
</evidence>
<evidence type="ECO:0000256" key="2">
    <source>
        <dbReference type="ARBA" id="ARBA00022695"/>
    </source>
</evidence>
<keyword evidence="2" id="KW-0548">Nucleotidyltransferase</keyword>
<evidence type="ECO:0000256" key="5">
    <source>
        <dbReference type="ARBA" id="ARBA00022801"/>
    </source>
</evidence>
<dbReference type="InterPro" id="IPR005162">
    <property type="entry name" value="Retrotrans_gag_dom"/>
</dbReference>
<dbReference type="EMBL" id="NBNE01000793">
    <property type="protein sequence ID" value="OWZ17203.1"/>
    <property type="molecule type" value="Genomic_DNA"/>
</dbReference>
<dbReference type="GO" id="GO:0008270">
    <property type="term" value="F:zinc ion binding"/>
    <property type="evidence" value="ECO:0007669"/>
    <property type="project" value="UniProtKB-KW"/>
</dbReference>
<proteinExistence type="predicted"/>
<evidence type="ECO:0000313" key="10">
    <source>
        <dbReference type="EMBL" id="OWZ17203.1"/>
    </source>
</evidence>
<dbReference type="AlphaFoldDB" id="A0A225WHJ8"/>
<evidence type="ECO:0000256" key="1">
    <source>
        <dbReference type="ARBA" id="ARBA00022679"/>
    </source>
</evidence>
<dbReference type="InterPro" id="IPR000477">
    <property type="entry name" value="RT_dom"/>
</dbReference>
<dbReference type="Pfam" id="PF00078">
    <property type="entry name" value="RVT_1"/>
    <property type="match status" value="1"/>
</dbReference>
<dbReference type="Proteomes" id="UP000198211">
    <property type="component" value="Unassembled WGS sequence"/>
</dbReference>
<feature type="region of interest" description="Disordered" evidence="7">
    <location>
        <begin position="362"/>
        <end position="383"/>
    </location>
</feature>
<reference evidence="11" key="1">
    <citation type="submission" date="2017-03" db="EMBL/GenBank/DDBJ databases">
        <title>Phytopthora megakarya and P. palmivora, two closely related causual agents of cacao black pod achieved similar genome size and gene model numbers by different mechanisms.</title>
        <authorList>
            <person name="Ali S."/>
            <person name="Shao J."/>
            <person name="Larry D.J."/>
            <person name="Kronmiller B."/>
            <person name="Shen D."/>
            <person name="Strem M.D."/>
            <person name="Melnick R.L."/>
            <person name="Guiltinan M.J."/>
            <person name="Tyler B.M."/>
            <person name="Meinhardt L.W."/>
            <person name="Bailey B.A."/>
        </authorList>
    </citation>
    <scope>NUCLEOTIDE SEQUENCE [LARGE SCALE GENOMIC DNA]</scope>
    <source>
        <strain evidence="11">zdho120</strain>
    </source>
</reference>
<gene>
    <name evidence="10" type="ORF">PHMEG_0008886</name>
</gene>
<dbReference type="PANTHER" id="PTHR37984:SF5">
    <property type="entry name" value="PROTEIN NYNRIN-LIKE"/>
    <property type="match status" value="1"/>
</dbReference>
<dbReference type="GO" id="GO:0004190">
    <property type="term" value="F:aspartic-type endopeptidase activity"/>
    <property type="evidence" value="ECO:0007669"/>
    <property type="project" value="InterPro"/>
</dbReference>
<dbReference type="InterPro" id="IPR021109">
    <property type="entry name" value="Peptidase_aspartic_dom_sf"/>
</dbReference>
<keyword evidence="5" id="KW-0378">Hydrolase</keyword>
<feature type="region of interest" description="Disordered" evidence="7">
    <location>
        <begin position="309"/>
        <end position="331"/>
    </location>
</feature>
<dbReference type="GO" id="GO:0016779">
    <property type="term" value="F:nucleotidyltransferase activity"/>
    <property type="evidence" value="ECO:0007669"/>
    <property type="project" value="UniProtKB-KW"/>
</dbReference>
<sequence>MSRLKEFELQSKASLTCTNTECMMLNHSFNLNMSDSEDDASVVHERHFAPLRPYEGHATKIKKILIVAEVVSVIVIADQMLSNSPVELACANGELCDTVKSKWSLLHIFQVTATSWSVSVFVHNDAWYEYEHHRCNLQLQARADVRRLRTDTGIESLELFLDQPRLFFEAKNIDYENNINQKRVLAMMVSNLRGQAAAWFTTQQKNIVSISELATALRKEFIPADLQERLRDKLYALKQRECADLAEYIMRYRQLISQGTQMSELDQITLFVRGLVSRTREEVQYRRCGTVSEAVSVAMEYERTHMAITSHSRTKQRQQQEFSDGPEPMEISNTRFMDRSECMRRNLCFRCKRPGHRMRDCRIGGGRTSPQQAPRHPYSYGNSQRDNVQKIQQSNFEEKACTPSATPAQSGASADTTELLFDHLTVNATAMISATRPESSLVRKEGTVSLYGTPVTILLDSGADHNVMRCGLVDTVVRRKCVQIERFDGQTTEDVVNEVEADIRMEQYGFHRLLFTEYKLPPSHDVIPGAPWFAKYNPDMDWVTHEVHVAEPDVDYDQIDEVIVEFEDCAPQVLPNILPPHREVEFELTMKLDAVPSSRAPFRLSRTEQEALDGFVDEMLERNWIEVSDSPCVSSIFAVPKKDPVSGTLPSRREWIKTGNAQYPVRWVVDYRYVNSQTEIPKIPLPRIEEIFDRMTGCTVFSTLDLAQGYHQMLVEPDSKKYTAFRTDKEVYQWRVAPMGLSGMPGVWSRLMRVLFGKFAFVVVYLDDLCVFYRSEDEHCMHLRAVFEVLRRERLYIRKEKCAFGRTSVNFLGHTVAADGLHVDRLKTIAIEKWLSPTLAKELQSFLGLAGYYRKFICDFADLVLPLSDLVRKAVAWIWGDEQ</sequence>
<protein>
    <submittedName>
        <fullName evidence="10">Retroelement pol Polyprotein</fullName>
    </submittedName>
</protein>
<evidence type="ECO:0000313" key="11">
    <source>
        <dbReference type="Proteomes" id="UP000198211"/>
    </source>
</evidence>
<dbReference type="PROSITE" id="PS00141">
    <property type="entry name" value="ASP_PROTEASE"/>
    <property type="match status" value="1"/>
</dbReference>
<evidence type="ECO:0000256" key="6">
    <source>
        <dbReference type="PROSITE-ProRule" id="PRU00047"/>
    </source>
</evidence>
<dbReference type="PANTHER" id="PTHR37984">
    <property type="entry name" value="PROTEIN CBG26694"/>
    <property type="match status" value="1"/>
</dbReference>